<dbReference type="InterPro" id="IPR014710">
    <property type="entry name" value="RmlC-like_jellyroll"/>
</dbReference>
<organism evidence="2 3">
    <name type="scientific">Drosophila hydei</name>
    <name type="common">Fruit fly</name>
    <dbReference type="NCBI Taxonomy" id="7224"/>
    <lineage>
        <taxon>Eukaryota</taxon>
        <taxon>Metazoa</taxon>
        <taxon>Ecdysozoa</taxon>
        <taxon>Arthropoda</taxon>
        <taxon>Hexapoda</taxon>
        <taxon>Insecta</taxon>
        <taxon>Pterygota</taxon>
        <taxon>Neoptera</taxon>
        <taxon>Endopterygota</taxon>
        <taxon>Diptera</taxon>
        <taxon>Brachycera</taxon>
        <taxon>Muscomorpha</taxon>
        <taxon>Ephydroidea</taxon>
        <taxon>Drosophilidae</taxon>
        <taxon>Drosophila</taxon>
    </lineage>
</organism>
<dbReference type="InterPro" id="IPR000595">
    <property type="entry name" value="cNMP-bd_dom"/>
</dbReference>
<dbReference type="RefSeq" id="XP_023173610.1">
    <property type="nucleotide sequence ID" value="XM_023317842.2"/>
</dbReference>
<dbReference type="PROSITE" id="PS50042">
    <property type="entry name" value="CNMP_BINDING_3"/>
    <property type="match status" value="1"/>
</dbReference>
<dbReference type="PANTHER" id="PTHR23011:SF41">
    <property type="entry name" value="CYCLIC NUCLEOTIDE-BINDING DOMAIN-CONTAINING PROTEIN"/>
    <property type="match status" value="1"/>
</dbReference>
<dbReference type="AlphaFoldDB" id="A0A6J1M9J3"/>
<dbReference type="KEGG" id="dhe:111601317"/>
<dbReference type="GeneID" id="111601317"/>
<dbReference type="SMART" id="SM00100">
    <property type="entry name" value="cNMP"/>
    <property type="match status" value="1"/>
</dbReference>
<name>A0A6J1M9J3_DROHY</name>
<keyword evidence="2" id="KW-1185">Reference proteome</keyword>
<evidence type="ECO:0000259" key="1">
    <source>
        <dbReference type="PROSITE" id="PS50042"/>
    </source>
</evidence>
<sequence>MVIKRNRYAEDLRRKALLKYKFKKVVREVIMNSQWLDENYEDQKISANVKKNIALMMRTKRRVGILTIYEKSLIRTPHHLRTISDRSKLCILFAGLRCFLCIPPKLRARVVPVIKYMSANPGRTIIRQGDEPHIIFFIVAGEIGMLKQSDRKVKLNSNYKFKLIVFPKFKSNCEISFGPGDCIGDIEIIEDRPRDYSYVATSQCELLVLVDNDFNSILKPYMQKVWNDKKAALKALDYFDFLSEDQILKACKLCTLKQYKPLDTIYSHDRGKLTNVHFVLSGQCLILQCLNMKVIVKNGKKGYELVDTLDGEFLNMNSNNSINKREVKSPSMFAALNAIHDNEKESFGLLKILAGCEYDKKTSKSALTSLQYHARSSSIKYFEYCDEDMVPIDETHSSSVEIFENKLQKISSNSHNNVTETDNSEIFSVSSSSSSSSRKSPSADLIENHFIDVGSLTFGGIFGLGENMLHRVIMARSTVQCLLLPRFFLFDNEQNPGNIWQRRLFYLDCIIPSRESLFDNFLKTLKWNKFKIDLIKNLTLNTKDIAKFDDIPILCRIEEDSETQ</sequence>
<protein>
    <submittedName>
        <fullName evidence="3">Uncharacterized protein LOC111601317 isoform X1</fullName>
    </submittedName>
</protein>
<dbReference type="CDD" id="cd00038">
    <property type="entry name" value="CAP_ED"/>
    <property type="match status" value="1"/>
</dbReference>
<dbReference type="Proteomes" id="UP000504633">
    <property type="component" value="Unplaced"/>
</dbReference>
<feature type="domain" description="Cyclic nucleotide-binding" evidence="1">
    <location>
        <begin position="98"/>
        <end position="218"/>
    </location>
</feature>
<evidence type="ECO:0000313" key="2">
    <source>
        <dbReference type="Proteomes" id="UP000504633"/>
    </source>
</evidence>
<dbReference type="Gene3D" id="2.60.120.10">
    <property type="entry name" value="Jelly Rolls"/>
    <property type="match status" value="1"/>
</dbReference>
<evidence type="ECO:0000313" key="3">
    <source>
        <dbReference type="RefSeq" id="XP_023173610.1"/>
    </source>
</evidence>
<proteinExistence type="predicted"/>
<dbReference type="OrthoDB" id="166212at2759"/>
<dbReference type="SUPFAM" id="SSF51206">
    <property type="entry name" value="cAMP-binding domain-like"/>
    <property type="match status" value="2"/>
</dbReference>
<dbReference type="PANTHER" id="PTHR23011">
    <property type="entry name" value="CYCLIC NUCLEOTIDE-BINDING DOMAIN CONTAINING PROTEIN"/>
    <property type="match status" value="1"/>
</dbReference>
<accession>A0A6J1M9J3</accession>
<dbReference type="InterPro" id="IPR018490">
    <property type="entry name" value="cNMP-bd_dom_sf"/>
</dbReference>
<gene>
    <name evidence="3" type="primary">LOC111601317</name>
</gene>
<reference evidence="3" key="1">
    <citation type="submission" date="2025-08" db="UniProtKB">
        <authorList>
            <consortium name="RefSeq"/>
        </authorList>
    </citation>
    <scope>IDENTIFICATION</scope>
    <source>
        <strain evidence="3">15085-1641.00</strain>
        <tissue evidence="3">Whole body</tissue>
    </source>
</reference>